<sequence length="405" mass="46417">MIKPTLTLSFTFSLLIFETLTSISAHPTLNISHFLFPKVSHELRPQPSPFFQDVLRAISVRQEWNSSEGVRVSKLDSRKVKFGSSQRYEFRLRIGKTELIFKLRDEVASWKKMKKEGDFESLVNEASSVAVLDAFIAQGPLELRVGGDDEFSVLLPLNTSHTGLKRILVGEGITVEVRNAQEVSLFQALELGLQANKSVTINRERSKYWPFQHSICKPLLPVHISGSVTVAAYKSQNPNSYIETAFPSKDTIELLPEKCYIRNIYKKRHCPIDSLSLRIAVVEKILRRFLGNKIQKNRHFGFLKANIKASTVVRFKMELERDIRSNYTLWGTLAEWRTRPTVERVWFEVVARIEGERLKPLVIKKLRPFIEVDSSAWSNLMSNISFTKFPSVLVPPKALTLDVKW</sequence>
<evidence type="ECO:0000256" key="1">
    <source>
        <dbReference type="SAM" id="SignalP"/>
    </source>
</evidence>
<evidence type="ECO:0000313" key="3">
    <source>
        <dbReference type="Proteomes" id="UP000306102"/>
    </source>
</evidence>
<comment type="caution">
    <text evidence="2">The sequence shown here is derived from an EMBL/GenBank/DDBJ whole genome shotgun (WGS) entry which is preliminary data.</text>
</comment>
<dbReference type="InterPro" id="IPR053283">
    <property type="entry name" value="TUNICAMYCIN_INDUCED_1"/>
</dbReference>
<keyword evidence="3" id="KW-1185">Reference proteome</keyword>
<feature type="signal peptide" evidence="1">
    <location>
        <begin position="1"/>
        <end position="25"/>
    </location>
</feature>
<gene>
    <name evidence="2" type="ORF">TEA_028502</name>
</gene>
<organism evidence="2 3">
    <name type="scientific">Camellia sinensis var. sinensis</name>
    <name type="common">China tea</name>
    <dbReference type="NCBI Taxonomy" id="542762"/>
    <lineage>
        <taxon>Eukaryota</taxon>
        <taxon>Viridiplantae</taxon>
        <taxon>Streptophyta</taxon>
        <taxon>Embryophyta</taxon>
        <taxon>Tracheophyta</taxon>
        <taxon>Spermatophyta</taxon>
        <taxon>Magnoliopsida</taxon>
        <taxon>eudicotyledons</taxon>
        <taxon>Gunneridae</taxon>
        <taxon>Pentapetalae</taxon>
        <taxon>asterids</taxon>
        <taxon>Ericales</taxon>
        <taxon>Theaceae</taxon>
        <taxon>Camellia</taxon>
    </lineage>
</organism>
<proteinExistence type="predicted"/>
<dbReference type="STRING" id="542762.A0A4S4ER73"/>
<dbReference type="PANTHER" id="PTHR34454:SF3">
    <property type="entry name" value="PEPTIDASE I, PUTATIVE-RELATED"/>
    <property type="match status" value="1"/>
</dbReference>
<name>A0A4S4ER73_CAMSN</name>
<reference evidence="2 3" key="1">
    <citation type="journal article" date="2018" name="Proc. Natl. Acad. Sci. U.S.A.">
        <title>Draft genome sequence of Camellia sinensis var. sinensis provides insights into the evolution of the tea genome and tea quality.</title>
        <authorList>
            <person name="Wei C."/>
            <person name="Yang H."/>
            <person name="Wang S."/>
            <person name="Zhao J."/>
            <person name="Liu C."/>
            <person name="Gao L."/>
            <person name="Xia E."/>
            <person name="Lu Y."/>
            <person name="Tai Y."/>
            <person name="She G."/>
            <person name="Sun J."/>
            <person name="Cao H."/>
            <person name="Tong W."/>
            <person name="Gao Q."/>
            <person name="Li Y."/>
            <person name="Deng W."/>
            <person name="Jiang X."/>
            <person name="Wang W."/>
            <person name="Chen Q."/>
            <person name="Zhang S."/>
            <person name="Li H."/>
            <person name="Wu J."/>
            <person name="Wang P."/>
            <person name="Li P."/>
            <person name="Shi C."/>
            <person name="Zheng F."/>
            <person name="Jian J."/>
            <person name="Huang B."/>
            <person name="Shan D."/>
            <person name="Shi M."/>
            <person name="Fang C."/>
            <person name="Yue Y."/>
            <person name="Li F."/>
            <person name="Li D."/>
            <person name="Wei S."/>
            <person name="Han B."/>
            <person name="Jiang C."/>
            <person name="Yin Y."/>
            <person name="Xia T."/>
            <person name="Zhang Z."/>
            <person name="Bennetzen J.L."/>
            <person name="Zhao S."/>
            <person name="Wan X."/>
        </authorList>
    </citation>
    <scope>NUCLEOTIDE SEQUENCE [LARGE SCALE GENOMIC DNA]</scope>
    <source>
        <strain evidence="3">cv. Shuchazao</strain>
        <tissue evidence="2">Leaf</tissue>
    </source>
</reference>
<keyword evidence="1" id="KW-0732">Signal</keyword>
<feature type="chain" id="PRO_5020996870" description="Signal peptidase I" evidence="1">
    <location>
        <begin position="26"/>
        <end position="405"/>
    </location>
</feature>
<dbReference type="EMBL" id="SDRB02002487">
    <property type="protein sequence ID" value="THG19303.1"/>
    <property type="molecule type" value="Genomic_DNA"/>
</dbReference>
<dbReference type="AlphaFoldDB" id="A0A4S4ER73"/>
<protein>
    <recommendedName>
        <fullName evidence="4">Signal peptidase I</fullName>
    </recommendedName>
</protein>
<evidence type="ECO:0008006" key="4">
    <source>
        <dbReference type="Google" id="ProtNLM"/>
    </source>
</evidence>
<dbReference type="Proteomes" id="UP000306102">
    <property type="component" value="Unassembled WGS sequence"/>
</dbReference>
<dbReference type="PANTHER" id="PTHR34454">
    <property type="entry name" value="TUNICAMYCIN INDUCED PROTEIN"/>
    <property type="match status" value="1"/>
</dbReference>
<evidence type="ECO:0000313" key="2">
    <source>
        <dbReference type="EMBL" id="THG19303.1"/>
    </source>
</evidence>
<accession>A0A4S4ER73</accession>